<reference evidence="2" key="1">
    <citation type="journal article" date="2019" name="Int. J. Syst. Evol. Microbiol.">
        <title>The Global Catalogue of Microorganisms (GCM) 10K type strain sequencing project: providing services to taxonomists for standard genome sequencing and annotation.</title>
        <authorList>
            <consortium name="The Broad Institute Genomics Platform"/>
            <consortium name="The Broad Institute Genome Sequencing Center for Infectious Disease"/>
            <person name="Wu L."/>
            <person name="Ma J."/>
        </authorList>
    </citation>
    <scope>NUCLEOTIDE SEQUENCE [LARGE SCALE GENOMIC DNA]</scope>
    <source>
        <strain evidence="2">CGMCC 4.7382</strain>
    </source>
</reference>
<dbReference type="RefSeq" id="WP_379873458.1">
    <property type="nucleotide sequence ID" value="NZ_JBHTBH010000014.1"/>
</dbReference>
<protein>
    <recommendedName>
        <fullName evidence="3">DUF3168 domain-containing protein</fullName>
    </recommendedName>
</protein>
<name>A0ABW2KN56_9ACTN</name>
<evidence type="ECO:0000313" key="2">
    <source>
        <dbReference type="Proteomes" id="UP001596540"/>
    </source>
</evidence>
<sequence>MARLLPRVDALLVGILRPALGPGVTVGTRIPDQMPLPFVMARRAGGASIHPRFLDQALVDVQVWAESDAEAEGLAQAVRDALYEASTTPQVIVSGVGYLSWFAEQSAPVLLPSDTEDHNVYRYQATHQINIRPDLG</sequence>
<evidence type="ECO:0000313" key="1">
    <source>
        <dbReference type="EMBL" id="MFC7330818.1"/>
    </source>
</evidence>
<organism evidence="1 2">
    <name type="scientific">Marinactinospora rubrisoli</name>
    <dbReference type="NCBI Taxonomy" id="2715399"/>
    <lineage>
        <taxon>Bacteria</taxon>
        <taxon>Bacillati</taxon>
        <taxon>Actinomycetota</taxon>
        <taxon>Actinomycetes</taxon>
        <taxon>Streptosporangiales</taxon>
        <taxon>Nocardiopsidaceae</taxon>
        <taxon>Marinactinospora</taxon>
    </lineage>
</organism>
<dbReference type="EMBL" id="JBHTBH010000014">
    <property type="protein sequence ID" value="MFC7330818.1"/>
    <property type="molecule type" value="Genomic_DNA"/>
</dbReference>
<evidence type="ECO:0008006" key="3">
    <source>
        <dbReference type="Google" id="ProtNLM"/>
    </source>
</evidence>
<accession>A0ABW2KN56</accession>
<gene>
    <name evidence="1" type="ORF">ACFQRF_24085</name>
</gene>
<keyword evidence="2" id="KW-1185">Reference proteome</keyword>
<comment type="caution">
    <text evidence="1">The sequence shown here is derived from an EMBL/GenBank/DDBJ whole genome shotgun (WGS) entry which is preliminary data.</text>
</comment>
<proteinExistence type="predicted"/>
<dbReference type="Proteomes" id="UP001596540">
    <property type="component" value="Unassembled WGS sequence"/>
</dbReference>